<reference evidence="2 3" key="1">
    <citation type="submission" date="2021-05" db="EMBL/GenBank/DDBJ databases">
        <title>Staphylococcus fleurettii isolated from lake water in First Nation community in Manitoba, Canada.</title>
        <authorList>
            <person name="Bashar S."/>
            <person name="Murdock A."/>
            <person name="Patidar R."/>
            <person name="Golding G."/>
            <person name="Farenhorst A."/>
            <person name="Kumar A."/>
        </authorList>
    </citation>
    <scope>NUCLEOTIDE SEQUENCE [LARGE SCALE GENOMIC DNA]</scope>
    <source>
        <strain evidence="2 3">SF002</strain>
    </source>
</reference>
<evidence type="ECO:0000313" key="3">
    <source>
        <dbReference type="Proteomes" id="UP000681586"/>
    </source>
</evidence>
<evidence type="ECO:0000313" key="2">
    <source>
        <dbReference type="EMBL" id="MBS3696023.1"/>
    </source>
</evidence>
<keyword evidence="3" id="KW-1185">Reference proteome</keyword>
<dbReference type="Pfam" id="PF05709">
    <property type="entry name" value="Sipho_tail"/>
    <property type="match status" value="1"/>
</dbReference>
<organism evidence="2 3">
    <name type="scientific">Mammaliicoccus fleurettii</name>
    <dbReference type="NCBI Taxonomy" id="150056"/>
    <lineage>
        <taxon>Bacteria</taxon>
        <taxon>Bacillati</taxon>
        <taxon>Bacillota</taxon>
        <taxon>Bacilli</taxon>
        <taxon>Bacillales</taxon>
        <taxon>Staphylococcaceae</taxon>
        <taxon>Mammaliicoccus</taxon>
    </lineage>
</organism>
<evidence type="ECO:0000259" key="1">
    <source>
        <dbReference type="Pfam" id="PF05709"/>
    </source>
</evidence>
<proteinExistence type="predicted"/>
<feature type="domain" description="Siphovirus-type tail component RIFT-related" evidence="1">
    <location>
        <begin position="26"/>
        <end position="122"/>
    </location>
</feature>
<dbReference type="Proteomes" id="UP000681586">
    <property type="component" value="Unassembled WGS sequence"/>
</dbReference>
<gene>
    <name evidence="2" type="ORF">JJQ58_00835</name>
</gene>
<comment type="caution">
    <text evidence="2">The sequence shown here is derived from an EMBL/GenBank/DDBJ whole genome shotgun (WGS) entry which is preliminary data.</text>
</comment>
<dbReference type="RefSeq" id="WP_203153410.1">
    <property type="nucleotide sequence ID" value="NZ_JAEPSA010000003.1"/>
</dbReference>
<dbReference type="InterPro" id="IPR008841">
    <property type="entry name" value="Siphovirus-type_tail_N"/>
</dbReference>
<sequence>MTFTLYDPNMNKLDYPVGLNPLDFSVSNIKKERVEEVIDGIPGNVDYGFNYSTRALTLNFYTEHFHGEHDYRLLRNELYALLDSYEYLYISENSLPSRILRITIDDEITPERYGAWYSQVDVPARISGLPFWRTKYTTQDIQTSGYSAIVEKYGTADGIHIDHMKYTHTTNEFTIFNSGNVTIDPRNMKLYIQAKYVNSTSNFTIENTTTGEKFIYKSSLDNYHLILDGAKVKMGLFNRLRDSNRQFISLVPGENKIKISNGTFESITFDSPFYYK</sequence>
<accession>A0ABS5MJE9</accession>
<protein>
    <submittedName>
        <fullName evidence="2">Phage tail family protein</fullName>
    </submittedName>
</protein>
<dbReference type="EMBL" id="JAGXBM010000001">
    <property type="protein sequence ID" value="MBS3696023.1"/>
    <property type="molecule type" value="Genomic_DNA"/>
</dbReference>
<name>A0ABS5MJE9_9STAP</name>